<dbReference type="GeneID" id="54556004"/>
<feature type="region of interest" description="Disordered" evidence="1">
    <location>
        <begin position="172"/>
        <end position="205"/>
    </location>
</feature>
<evidence type="ECO:0000256" key="1">
    <source>
        <dbReference type="SAM" id="MobiDB-lite"/>
    </source>
</evidence>
<proteinExistence type="predicted"/>
<dbReference type="Proteomes" id="UP000800097">
    <property type="component" value="Unassembled WGS sequence"/>
</dbReference>
<dbReference type="RefSeq" id="XP_033649689.1">
    <property type="nucleotide sequence ID" value="XM_033802829.1"/>
</dbReference>
<feature type="region of interest" description="Disordered" evidence="1">
    <location>
        <begin position="236"/>
        <end position="267"/>
    </location>
</feature>
<reference evidence="3" key="1">
    <citation type="journal article" date="2020" name="Stud. Mycol.">
        <title>101 Dothideomycetes genomes: a test case for predicting lifestyles and emergence of pathogens.</title>
        <authorList>
            <person name="Haridas S."/>
            <person name="Albert R."/>
            <person name="Binder M."/>
            <person name="Bloem J."/>
            <person name="Labutti K."/>
            <person name="Salamov A."/>
            <person name="Andreopoulos B."/>
            <person name="Baker S."/>
            <person name="Barry K."/>
            <person name="Bills G."/>
            <person name="Bluhm B."/>
            <person name="Cannon C."/>
            <person name="Castanera R."/>
            <person name="Culley D."/>
            <person name="Daum C."/>
            <person name="Ezra D."/>
            <person name="Gonzalez J."/>
            <person name="Henrissat B."/>
            <person name="Kuo A."/>
            <person name="Liang C."/>
            <person name="Lipzen A."/>
            <person name="Lutzoni F."/>
            <person name="Magnuson J."/>
            <person name="Mondo S."/>
            <person name="Nolan M."/>
            <person name="Ohm R."/>
            <person name="Pangilinan J."/>
            <person name="Park H.-J."/>
            <person name="Ramirez L."/>
            <person name="Alfaro M."/>
            <person name="Sun H."/>
            <person name="Tritt A."/>
            <person name="Yoshinaga Y."/>
            <person name="Zwiers L.-H."/>
            <person name="Turgeon B."/>
            <person name="Goodwin S."/>
            <person name="Spatafora J."/>
            <person name="Crous P."/>
            <person name="Grigoriev I."/>
        </authorList>
    </citation>
    <scope>NUCLEOTIDE SEQUENCE</scope>
    <source>
        <strain evidence="3">CBS 379.55</strain>
    </source>
</reference>
<dbReference type="OrthoDB" id="1877767at2759"/>
<dbReference type="Gene3D" id="2.60.40.4370">
    <property type="match status" value="1"/>
</dbReference>
<feature type="compositionally biased region" description="Basic and acidic residues" evidence="1">
    <location>
        <begin position="258"/>
        <end position="267"/>
    </location>
</feature>
<feature type="domain" description="Transcription factor TFIIIC triple barrel" evidence="2">
    <location>
        <begin position="20"/>
        <end position="163"/>
    </location>
</feature>
<sequence>MASMAQSDDEDEWEYEYDDTETEDFYITLDLSNVQEKGGDAPVSGRPIQPSLSGHPLLLQSRLRALNQKMYANVANASTTDGGAEPAPPVESIQITGLHTRNPLVKYRDKLLSCTWASTVGTDMLFVKPGPDSSGADRPLRSLPSVDLLGLSSTKLVATEARLRPRDEVYENMSVDGETTTARTAAARGNAQTGSELTEEPRGAPVASSFLSRLNDLKAKRGEKSRLAVSETRFGTRLRSEQESNNVSETVPGTASDVEMRDAEGTG</sequence>
<gene>
    <name evidence="3" type="ORF">EI97DRAFT_504475</name>
</gene>
<dbReference type="AlphaFoldDB" id="A0A6A6J6E7"/>
<accession>A0A6A6J6E7</accession>
<keyword evidence="4" id="KW-1185">Reference proteome</keyword>
<feature type="compositionally biased region" description="Polar residues" evidence="1">
    <location>
        <begin position="243"/>
        <end position="253"/>
    </location>
</feature>
<feature type="compositionally biased region" description="Low complexity" evidence="1">
    <location>
        <begin position="179"/>
        <end position="188"/>
    </location>
</feature>
<name>A0A6A6J6E7_WESOR</name>
<dbReference type="EMBL" id="ML986526">
    <property type="protein sequence ID" value="KAF2272150.1"/>
    <property type="molecule type" value="Genomic_DNA"/>
</dbReference>
<evidence type="ECO:0000313" key="3">
    <source>
        <dbReference type="EMBL" id="KAF2272150.1"/>
    </source>
</evidence>
<dbReference type="InterPro" id="IPR019481">
    <property type="entry name" value="TFIIIC_triple_barrel"/>
</dbReference>
<dbReference type="Pfam" id="PF10419">
    <property type="entry name" value="TFIIIC_sub6"/>
    <property type="match status" value="1"/>
</dbReference>
<evidence type="ECO:0000259" key="2">
    <source>
        <dbReference type="Pfam" id="PF10419"/>
    </source>
</evidence>
<protein>
    <recommendedName>
        <fullName evidence="2">Transcription factor TFIIIC triple barrel domain-containing protein</fullName>
    </recommendedName>
</protein>
<evidence type="ECO:0000313" key="4">
    <source>
        <dbReference type="Proteomes" id="UP000800097"/>
    </source>
</evidence>
<organism evidence="3 4">
    <name type="scientific">Westerdykella ornata</name>
    <dbReference type="NCBI Taxonomy" id="318751"/>
    <lineage>
        <taxon>Eukaryota</taxon>
        <taxon>Fungi</taxon>
        <taxon>Dikarya</taxon>
        <taxon>Ascomycota</taxon>
        <taxon>Pezizomycotina</taxon>
        <taxon>Dothideomycetes</taxon>
        <taxon>Pleosporomycetidae</taxon>
        <taxon>Pleosporales</taxon>
        <taxon>Sporormiaceae</taxon>
        <taxon>Westerdykella</taxon>
    </lineage>
</organism>